<evidence type="ECO:0000313" key="4">
    <source>
        <dbReference type="Proteomes" id="UP000534783"/>
    </source>
</evidence>
<dbReference type="InterPro" id="IPR016187">
    <property type="entry name" value="CTDL_fold"/>
</dbReference>
<dbReference type="PANTHER" id="PTHR23150">
    <property type="entry name" value="SULFATASE MODIFYING FACTOR 1, 2"/>
    <property type="match status" value="1"/>
</dbReference>
<proteinExistence type="predicted"/>
<dbReference type="InterPro" id="IPR042095">
    <property type="entry name" value="SUMF_sf"/>
</dbReference>
<dbReference type="AlphaFoldDB" id="A0A7X6DRY5"/>
<comment type="caution">
    <text evidence="3">The sequence shown here is derived from an EMBL/GenBank/DDBJ whole genome shotgun (WGS) entry which is preliminary data.</text>
</comment>
<reference evidence="3 4" key="1">
    <citation type="journal article" date="2020" name="Nature">
        <title>Bacterial chemolithoautotrophy via manganese oxidation.</title>
        <authorList>
            <person name="Yu H."/>
            <person name="Leadbetter J.R."/>
        </authorList>
    </citation>
    <scope>NUCLEOTIDE SEQUENCE [LARGE SCALE GENOMIC DNA]</scope>
    <source>
        <strain evidence="3 4">Mn-1</strain>
    </source>
</reference>
<evidence type="ECO:0000256" key="1">
    <source>
        <dbReference type="SAM" id="Phobius"/>
    </source>
</evidence>
<feature type="transmembrane region" description="Helical" evidence="1">
    <location>
        <begin position="5"/>
        <end position="22"/>
    </location>
</feature>
<organism evidence="3 4">
    <name type="scientific">Candidatus Manganitrophus noduliformans</name>
    <dbReference type="NCBI Taxonomy" id="2606439"/>
    <lineage>
        <taxon>Bacteria</taxon>
        <taxon>Pseudomonadati</taxon>
        <taxon>Nitrospirota</taxon>
        <taxon>Nitrospiria</taxon>
        <taxon>Candidatus Troglogloeales</taxon>
        <taxon>Candidatus Manganitrophaceae</taxon>
        <taxon>Candidatus Manganitrophus</taxon>
    </lineage>
</organism>
<dbReference type="EMBL" id="VTOW01000003">
    <property type="protein sequence ID" value="NKE72282.1"/>
    <property type="molecule type" value="Genomic_DNA"/>
</dbReference>
<dbReference type="RefSeq" id="WP_168061788.1">
    <property type="nucleotide sequence ID" value="NZ_VTOW01000003.1"/>
</dbReference>
<dbReference type="Gene3D" id="3.90.1580.10">
    <property type="entry name" value="paralog of FGE (formylglycine-generating enzyme)"/>
    <property type="match status" value="1"/>
</dbReference>
<evidence type="ECO:0000259" key="2">
    <source>
        <dbReference type="Pfam" id="PF03781"/>
    </source>
</evidence>
<evidence type="ECO:0000313" key="3">
    <source>
        <dbReference type="EMBL" id="NKE72282.1"/>
    </source>
</evidence>
<name>A0A7X6DRY5_9BACT</name>
<gene>
    <name evidence="3" type="ORF">MNODULE_16150</name>
</gene>
<dbReference type="PANTHER" id="PTHR23150:SF19">
    <property type="entry name" value="FORMYLGLYCINE-GENERATING ENZYME"/>
    <property type="match status" value="1"/>
</dbReference>
<sequence>MKSKIVSVMILFTILIAGLYLWNRPSQHAPAGMILIPAGEFIMGTDETGYSVDPASILPNKPLLKDERPAHAVYLDTFAIDRTKVRNRDYQRFAMISGHPLPFGLGEADPDQPVTGLTWQEAADYCDSIGKRLPTEEEWEKAARGTDGRIYPWGNQFDPEIEKAVRASLPAKPIFSPYGAEAMVGFGWEWTADLYRPYPNNPYRADPFRKNVRAIRGGIGGDQPGALRLLTRTTTRFYADPEKRDPLIGFRCARSL</sequence>
<protein>
    <submittedName>
        <fullName evidence="3">Formylglycine-generating enzyme family protein</fullName>
    </submittedName>
</protein>
<keyword evidence="1" id="KW-0472">Membrane</keyword>
<dbReference type="SUPFAM" id="SSF56436">
    <property type="entry name" value="C-type lectin-like"/>
    <property type="match status" value="1"/>
</dbReference>
<keyword evidence="4" id="KW-1185">Reference proteome</keyword>
<feature type="domain" description="Sulfatase-modifying factor enzyme-like" evidence="2">
    <location>
        <begin position="31"/>
        <end position="254"/>
    </location>
</feature>
<dbReference type="InterPro" id="IPR005532">
    <property type="entry name" value="SUMF_dom"/>
</dbReference>
<accession>A0A7X6DRY5</accession>
<dbReference type="Pfam" id="PF03781">
    <property type="entry name" value="FGE-sulfatase"/>
    <property type="match status" value="1"/>
</dbReference>
<keyword evidence="1" id="KW-1133">Transmembrane helix</keyword>
<dbReference type="InterPro" id="IPR051043">
    <property type="entry name" value="Sulfatase_Mod_Factor_Kinase"/>
</dbReference>
<dbReference type="Proteomes" id="UP000534783">
    <property type="component" value="Unassembled WGS sequence"/>
</dbReference>
<keyword evidence="1" id="KW-0812">Transmembrane</keyword>